<evidence type="ECO:0008006" key="4">
    <source>
        <dbReference type="Google" id="ProtNLM"/>
    </source>
</evidence>
<dbReference type="RefSeq" id="WP_393164458.1">
    <property type="nucleotide sequence ID" value="NZ_JBICRM010000006.1"/>
</dbReference>
<proteinExistence type="predicted"/>
<comment type="caution">
    <text evidence="2">The sequence shown here is derived from an EMBL/GenBank/DDBJ whole genome shotgun (WGS) entry which is preliminary data.</text>
</comment>
<gene>
    <name evidence="2" type="ORF">ACFLIM_11315</name>
</gene>
<evidence type="ECO:0000256" key="1">
    <source>
        <dbReference type="SAM" id="MobiDB-lite"/>
    </source>
</evidence>
<accession>A0ABW7A8W5</accession>
<dbReference type="CDD" id="cd00093">
    <property type="entry name" value="HTH_XRE"/>
    <property type="match status" value="1"/>
</dbReference>
<protein>
    <recommendedName>
        <fullName evidence="4">Helix-turn-helix</fullName>
    </recommendedName>
</protein>
<sequence>MVGGRGRSRSPRDLAEDPENWPHADLSGHVAAAVVQAIAATLQGVMAERRLSFRRLAEVSGVNRQTINDLTTGRCWPDVATIAQLEAGLAIRLWPVPPTSPDRSGGS</sequence>
<reference evidence="2 3" key="1">
    <citation type="submission" date="2024-10" db="EMBL/GenBank/DDBJ databases">
        <authorList>
            <person name="Topkara A.R."/>
            <person name="Saygin H."/>
        </authorList>
    </citation>
    <scope>NUCLEOTIDE SEQUENCE [LARGE SCALE GENOMIC DNA]</scope>
    <source>
        <strain evidence="2 3">M3C6</strain>
    </source>
</reference>
<dbReference type="InterPro" id="IPR001387">
    <property type="entry name" value="Cro/C1-type_HTH"/>
</dbReference>
<keyword evidence="3" id="KW-1185">Reference proteome</keyword>
<dbReference type="InterPro" id="IPR010982">
    <property type="entry name" value="Lambda_DNA-bd_dom_sf"/>
</dbReference>
<evidence type="ECO:0000313" key="3">
    <source>
        <dbReference type="Proteomes" id="UP001603978"/>
    </source>
</evidence>
<dbReference type="SUPFAM" id="SSF47413">
    <property type="entry name" value="lambda repressor-like DNA-binding domains"/>
    <property type="match status" value="1"/>
</dbReference>
<dbReference type="Gene3D" id="1.10.260.40">
    <property type="entry name" value="lambda repressor-like DNA-binding domains"/>
    <property type="match status" value="1"/>
</dbReference>
<name>A0ABW7A8W5_9ACTN</name>
<organism evidence="2 3">
    <name type="scientific">Nonomuraea marmarensis</name>
    <dbReference type="NCBI Taxonomy" id="3351344"/>
    <lineage>
        <taxon>Bacteria</taxon>
        <taxon>Bacillati</taxon>
        <taxon>Actinomycetota</taxon>
        <taxon>Actinomycetes</taxon>
        <taxon>Streptosporangiales</taxon>
        <taxon>Streptosporangiaceae</taxon>
        <taxon>Nonomuraea</taxon>
    </lineage>
</organism>
<dbReference type="Proteomes" id="UP001603978">
    <property type="component" value="Unassembled WGS sequence"/>
</dbReference>
<feature type="region of interest" description="Disordered" evidence="1">
    <location>
        <begin position="1"/>
        <end position="22"/>
    </location>
</feature>
<evidence type="ECO:0000313" key="2">
    <source>
        <dbReference type="EMBL" id="MFG1703773.1"/>
    </source>
</evidence>
<dbReference type="EMBL" id="JBICRM010000006">
    <property type="protein sequence ID" value="MFG1703773.1"/>
    <property type="molecule type" value="Genomic_DNA"/>
</dbReference>